<dbReference type="GO" id="GO:0005737">
    <property type="term" value="C:cytoplasm"/>
    <property type="evidence" value="ECO:0007669"/>
    <property type="project" value="TreeGrafter"/>
</dbReference>
<dbReference type="AlphaFoldDB" id="A0A7J3XZG9"/>
<protein>
    <recommendedName>
        <fullName evidence="3">Ribosomal RNA large subunit methyltransferase K/L-like methyltransferase domain-containing protein</fullName>
    </recommendedName>
</protein>
<evidence type="ECO:0000313" key="4">
    <source>
        <dbReference type="EMBL" id="HHP68070.1"/>
    </source>
</evidence>
<sequence>MPVFFYYILSGENEDISESELKTLLEIYDENSTCSCSPMICLVSHVKDDAWVRVARRAANIREIGVVLHHRVVSDWSEVEDFAEETRSRGEGFEWIHVTQLKNLWGEVEFHRLIETLEKKTGLEARFKRSPPLRVIVSGNTIISGKTLFKPRRKMGYLKVFDRSIAITPRLARTLINLSAIREGGVLLDPFVGTGTIILEARSMGFIGIGVDIDWSIIQGFNRNLVYNRIPSIPVLSDSSKASFLNVDSIVTDPPYGRGASTRGVEVKGLVEAFLNRALDSVNRSGRIVFMTPVEVEEDVDDIIASSGGYVKSKHYMYVHSSLGRIIYVVAPV</sequence>
<dbReference type="GO" id="GO:0003676">
    <property type="term" value="F:nucleic acid binding"/>
    <property type="evidence" value="ECO:0007669"/>
    <property type="project" value="InterPro"/>
</dbReference>
<dbReference type="CDD" id="cd02440">
    <property type="entry name" value="AdoMet_MTases"/>
    <property type="match status" value="1"/>
</dbReference>
<feature type="domain" description="Ribosomal RNA large subunit methyltransferase K/L-like methyltransferase" evidence="3">
    <location>
        <begin position="161"/>
        <end position="323"/>
    </location>
</feature>
<dbReference type="PANTHER" id="PTHR13370:SF3">
    <property type="entry name" value="TRNA (GUANINE(10)-N2)-METHYLTRANSFERASE HOMOLOG"/>
    <property type="match status" value="1"/>
</dbReference>
<dbReference type="InterPro" id="IPR000241">
    <property type="entry name" value="RlmKL-like_Mtase"/>
</dbReference>
<dbReference type="InterPro" id="IPR002052">
    <property type="entry name" value="DNA_methylase_N6_adenine_CS"/>
</dbReference>
<evidence type="ECO:0000259" key="3">
    <source>
        <dbReference type="Pfam" id="PF01170"/>
    </source>
</evidence>
<dbReference type="GO" id="GO:0008168">
    <property type="term" value="F:methyltransferase activity"/>
    <property type="evidence" value="ECO:0007669"/>
    <property type="project" value="UniProtKB-KW"/>
</dbReference>
<dbReference type="PANTHER" id="PTHR13370">
    <property type="entry name" value="RNA METHYLASE-RELATED"/>
    <property type="match status" value="1"/>
</dbReference>
<gene>
    <name evidence="4" type="ORF">ENM60_04715</name>
</gene>
<dbReference type="PRINTS" id="PR00507">
    <property type="entry name" value="N12N6MTFRASE"/>
</dbReference>
<dbReference type="PROSITE" id="PS00092">
    <property type="entry name" value="N6_MTASE"/>
    <property type="match status" value="1"/>
</dbReference>
<accession>A0A7J3XZG9</accession>
<name>A0A7J3XZG9_9CREN</name>
<evidence type="ECO:0000256" key="1">
    <source>
        <dbReference type="ARBA" id="ARBA00022603"/>
    </source>
</evidence>
<dbReference type="EMBL" id="DRYK01000061">
    <property type="protein sequence ID" value="HHP68070.1"/>
    <property type="molecule type" value="Genomic_DNA"/>
</dbReference>
<organism evidence="4">
    <name type="scientific">Thermogladius calderae</name>
    <dbReference type="NCBI Taxonomy" id="1200300"/>
    <lineage>
        <taxon>Archaea</taxon>
        <taxon>Thermoproteota</taxon>
        <taxon>Thermoprotei</taxon>
        <taxon>Desulfurococcales</taxon>
        <taxon>Desulfurococcaceae</taxon>
        <taxon>Thermogladius</taxon>
    </lineage>
</organism>
<comment type="caution">
    <text evidence="4">The sequence shown here is derived from an EMBL/GenBank/DDBJ whole genome shotgun (WGS) entry which is preliminary data.</text>
</comment>
<dbReference type="SUPFAM" id="SSF53335">
    <property type="entry name" value="S-adenosyl-L-methionine-dependent methyltransferases"/>
    <property type="match status" value="1"/>
</dbReference>
<dbReference type="Pfam" id="PF01170">
    <property type="entry name" value="UPF0020"/>
    <property type="match status" value="1"/>
</dbReference>
<evidence type="ECO:0000256" key="2">
    <source>
        <dbReference type="ARBA" id="ARBA00022679"/>
    </source>
</evidence>
<reference evidence="4" key="1">
    <citation type="journal article" date="2020" name="mSystems">
        <title>Genome- and Community-Level Interaction Insights into Carbon Utilization and Element Cycling Functions of Hydrothermarchaeota in Hydrothermal Sediment.</title>
        <authorList>
            <person name="Zhou Z."/>
            <person name="Liu Y."/>
            <person name="Xu W."/>
            <person name="Pan J."/>
            <person name="Luo Z.H."/>
            <person name="Li M."/>
        </authorList>
    </citation>
    <scope>NUCLEOTIDE SEQUENCE [LARGE SCALE GENOMIC DNA]</scope>
    <source>
        <strain evidence="4">SpSt-110</strain>
    </source>
</reference>
<keyword evidence="1" id="KW-0489">Methyltransferase</keyword>
<dbReference type="GO" id="GO:0032259">
    <property type="term" value="P:methylation"/>
    <property type="evidence" value="ECO:0007669"/>
    <property type="project" value="UniProtKB-KW"/>
</dbReference>
<dbReference type="InterPro" id="IPR029063">
    <property type="entry name" value="SAM-dependent_MTases_sf"/>
</dbReference>
<dbReference type="Gene3D" id="3.40.50.150">
    <property type="entry name" value="Vaccinia Virus protein VP39"/>
    <property type="match status" value="1"/>
</dbReference>
<proteinExistence type="predicted"/>
<keyword evidence="2" id="KW-0808">Transferase</keyword>